<evidence type="ECO:0000313" key="3">
    <source>
        <dbReference type="EMBL" id="XAG86474.1"/>
    </source>
</evidence>
<name>A0AAU6VMC2_UNCXX</name>
<dbReference type="SUPFAM" id="SSF47616">
    <property type="entry name" value="GST C-terminal domain-like"/>
    <property type="match status" value="1"/>
</dbReference>
<dbReference type="CDD" id="cd03056">
    <property type="entry name" value="GST_N_4"/>
    <property type="match status" value="1"/>
</dbReference>
<gene>
    <name evidence="3" type="ORF">MRM63_15245</name>
</gene>
<dbReference type="SFLD" id="SFLDS00019">
    <property type="entry name" value="Glutathione_Transferase_(cytos"/>
    <property type="match status" value="1"/>
</dbReference>
<dbReference type="PROSITE" id="PS50404">
    <property type="entry name" value="GST_NTER"/>
    <property type="match status" value="1"/>
</dbReference>
<accession>A0AAU6VMC2</accession>
<dbReference type="PROSITE" id="PS50405">
    <property type="entry name" value="GST_CTER"/>
    <property type="match status" value="1"/>
</dbReference>
<dbReference type="InterPro" id="IPR004046">
    <property type="entry name" value="GST_C"/>
</dbReference>
<feature type="domain" description="GST N-terminal" evidence="1">
    <location>
        <begin position="1"/>
        <end position="81"/>
    </location>
</feature>
<evidence type="ECO:0000259" key="2">
    <source>
        <dbReference type="PROSITE" id="PS50405"/>
    </source>
</evidence>
<proteinExistence type="predicted"/>
<organism evidence="3">
    <name type="scientific">bacterium 19MO03SA05</name>
    <dbReference type="NCBI Taxonomy" id="2920620"/>
    <lineage>
        <taxon>Bacteria</taxon>
    </lineage>
</organism>
<dbReference type="InterPro" id="IPR040079">
    <property type="entry name" value="Glutathione_S-Trfase"/>
</dbReference>
<dbReference type="Pfam" id="PF00043">
    <property type="entry name" value="GST_C"/>
    <property type="match status" value="1"/>
</dbReference>
<dbReference type="Gene3D" id="3.40.30.10">
    <property type="entry name" value="Glutaredoxin"/>
    <property type="match status" value="1"/>
</dbReference>
<dbReference type="SUPFAM" id="SSF52833">
    <property type="entry name" value="Thioredoxin-like"/>
    <property type="match status" value="1"/>
</dbReference>
<reference evidence="3" key="1">
    <citation type="submission" date="2022-03" db="EMBL/GenBank/DDBJ databases">
        <title>Sea Food Isolates.</title>
        <authorList>
            <person name="Li c."/>
        </authorList>
    </citation>
    <scope>NUCLEOTIDE SEQUENCE</scope>
    <source>
        <strain evidence="3">19MO03SA05</strain>
    </source>
</reference>
<dbReference type="InterPro" id="IPR036282">
    <property type="entry name" value="Glutathione-S-Trfase_C_sf"/>
</dbReference>
<sequence length="198" mass="22413">MKVYGDIQSGNCYKVKLLLSFLGIEHEWCDVNILKGDTKTAEFLSINPNGKIPVVVLDDGRCLSESNAILGYFADGTALIPSDKYEKAKMYEWLFFEQYSHEPFIAVARFIQKYQGMPDSRLEEYYSLQPGGNKALSIMDSRLAETDYLVGCQLTIVDIALYAYTHVADEGGFNLSHYPNIQSWCERIKGQKSYVGMI</sequence>
<dbReference type="SFLD" id="SFLDG01151">
    <property type="entry name" value="Main.2:_Nu-like"/>
    <property type="match status" value="1"/>
</dbReference>
<dbReference type="Gene3D" id="1.20.1050.10">
    <property type="match status" value="1"/>
</dbReference>
<dbReference type="InterPro" id="IPR036249">
    <property type="entry name" value="Thioredoxin-like_sf"/>
</dbReference>
<dbReference type="PANTHER" id="PTHR44051">
    <property type="entry name" value="GLUTATHIONE S-TRANSFERASE-RELATED"/>
    <property type="match status" value="1"/>
</dbReference>
<dbReference type="InterPro" id="IPR010987">
    <property type="entry name" value="Glutathione-S-Trfase_C-like"/>
</dbReference>
<dbReference type="Pfam" id="PF13409">
    <property type="entry name" value="GST_N_2"/>
    <property type="match status" value="1"/>
</dbReference>
<feature type="domain" description="GST C-terminal" evidence="2">
    <location>
        <begin position="83"/>
        <end position="198"/>
    </location>
</feature>
<dbReference type="SFLD" id="SFLDG00358">
    <property type="entry name" value="Main_(cytGST)"/>
    <property type="match status" value="1"/>
</dbReference>
<dbReference type="EMBL" id="CP095351">
    <property type="protein sequence ID" value="XAG86474.1"/>
    <property type="molecule type" value="Genomic_DNA"/>
</dbReference>
<dbReference type="PANTHER" id="PTHR44051:SF2">
    <property type="entry name" value="HYPOTHETICAL GLUTATHIONE S-TRANSFERASE LIKE PROTEIN"/>
    <property type="match status" value="1"/>
</dbReference>
<dbReference type="AlphaFoldDB" id="A0AAU6VMC2"/>
<evidence type="ECO:0000259" key="1">
    <source>
        <dbReference type="PROSITE" id="PS50404"/>
    </source>
</evidence>
<dbReference type="InterPro" id="IPR004045">
    <property type="entry name" value="Glutathione_S-Trfase_N"/>
</dbReference>
<protein>
    <submittedName>
        <fullName evidence="3">Glutathione S-transferase family protein</fullName>
    </submittedName>
</protein>